<dbReference type="Proteomes" id="UP001374535">
    <property type="component" value="Chromosome 9"/>
</dbReference>
<evidence type="ECO:0000256" key="2">
    <source>
        <dbReference type="ARBA" id="ARBA00022723"/>
    </source>
</evidence>
<protein>
    <recommendedName>
        <fullName evidence="7">Polycomb protein VEFS-Box domain-containing protein</fullName>
    </recommendedName>
</protein>
<dbReference type="PANTHER" id="PTHR22597:SF22">
    <property type="entry name" value="POLYCOMB GROUP PROTEIN EMBRYONIC FLOWER 2-RELATED"/>
    <property type="match status" value="1"/>
</dbReference>
<accession>A0AAQ3MXS0</accession>
<keyword evidence="9" id="KW-1185">Reference proteome</keyword>
<evidence type="ECO:0000256" key="4">
    <source>
        <dbReference type="ARBA" id="ARBA00022833"/>
    </source>
</evidence>
<dbReference type="AlphaFoldDB" id="A0AAQ3MXS0"/>
<dbReference type="GO" id="GO:0008270">
    <property type="term" value="F:zinc ion binding"/>
    <property type="evidence" value="ECO:0007669"/>
    <property type="project" value="UniProtKB-KW"/>
</dbReference>
<evidence type="ECO:0000313" key="8">
    <source>
        <dbReference type="EMBL" id="WVY98824.1"/>
    </source>
</evidence>
<keyword evidence="5" id="KW-0805">Transcription regulation</keyword>
<gene>
    <name evidence="8" type="ORF">V8G54_030975</name>
</gene>
<reference evidence="8 9" key="1">
    <citation type="journal article" date="2023" name="Life. Sci Alliance">
        <title>Evolutionary insights into 3D genome organization and epigenetic landscape of Vigna mungo.</title>
        <authorList>
            <person name="Junaid A."/>
            <person name="Singh B."/>
            <person name="Bhatia S."/>
        </authorList>
    </citation>
    <scope>NUCLEOTIDE SEQUENCE [LARGE SCALE GENOMIC DNA]</scope>
    <source>
        <strain evidence="8">Urdbean</strain>
    </source>
</reference>
<dbReference type="GO" id="GO:0031490">
    <property type="term" value="F:chromatin DNA binding"/>
    <property type="evidence" value="ECO:0007669"/>
    <property type="project" value="TreeGrafter"/>
</dbReference>
<dbReference type="PANTHER" id="PTHR22597">
    <property type="entry name" value="POLYCOMB GROUP PROTEIN"/>
    <property type="match status" value="1"/>
</dbReference>
<evidence type="ECO:0000256" key="3">
    <source>
        <dbReference type="ARBA" id="ARBA00022771"/>
    </source>
</evidence>
<keyword evidence="4" id="KW-0862">Zinc</keyword>
<dbReference type="Pfam" id="PF09733">
    <property type="entry name" value="VEFS-Box"/>
    <property type="match status" value="1"/>
</dbReference>
<evidence type="ECO:0000259" key="7">
    <source>
        <dbReference type="Pfam" id="PF09733"/>
    </source>
</evidence>
<organism evidence="8 9">
    <name type="scientific">Vigna mungo</name>
    <name type="common">Black gram</name>
    <name type="synonym">Phaseolus mungo</name>
    <dbReference type="NCBI Taxonomy" id="3915"/>
    <lineage>
        <taxon>Eukaryota</taxon>
        <taxon>Viridiplantae</taxon>
        <taxon>Streptophyta</taxon>
        <taxon>Embryophyta</taxon>
        <taxon>Tracheophyta</taxon>
        <taxon>Spermatophyta</taxon>
        <taxon>Magnoliopsida</taxon>
        <taxon>eudicotyledons</taxon>
        <taxon>Gunneridae</taxon>
        <taxon>Pentapetalae</taxon>
        <taxon>rosids</taxon>
        <taxon>fabids</taxon>
        <taxon>Fabales</taxon>
        <taxon>Fabaceae</taxon>
        <taxon>Papilionoideae</taxon>
        <taxon>50 kb inversion clade</taxon>
        <taxon>NPAAA clade</taxon>
        <taxon>indigoferoid/millettioid clade</taxon>
        <taxon>Phaseoleae</taxon>
        <taxon>Vigna</taxon>
    </lineage>
</organism>
<keyword evidence="2" id="KW-0479">Metal-binding</keyword>
<evidence type="ECO:0000256" key="6">
    <source>
        <dbReference type="ARBA" id="ARBA00023163"/>
    </source>
</evidence>
<evidence type="ECO:0000256" key="5">
    <source>
        <dbReference type="ARBA" id="ARBA00023015"/>
    </source>
</evidence>
<feature type="non-terminal residue" evidence="8">
    <location>
        <position position="1"/>
    </location>
</feature>
<sequence length="135" mass="15874">ACSVEEANVLSFSHIPAMDLEEVVKDEDSEDEINEGAREIEDRRLCFEESLIEKIDMQRLELLGLSENQKRVLIDGHVNWAYEAFTKYHCAELVHSTPLNWTWRMLMIKLYDYGLLKPSTMITCYAILKQYREQK</sequence>
<keyword evidence="3" id="KW-0863">Zinc-finger</keyword>
<name>A0AAQ3MXS0_VIGMU</name>
<evidence type="ECO:0000313" key="9">
    <source>
        <dbReference type="Proteomes" id="UP001374535"/>
    </source>
</evidence>
<comment type="similarity">
    <text evidence="1">Belongs to the VEFS (VRN2-EMF2-FIS2-SU(Z)12) family.</text>
</comment>
<dbReference type="EMBL" id="CP144692">
    <property type="protein sequence ID" value="WVY98824.1"/>
    <property type="molecule type" value="Genomic_DNA"/>
</dbReference>
<feature type="domain" description="Polycomb protein VEFS-Box" evidence="7">
    <location>
        <begin position="17"/>
        <end position="121"/>
    </location>
</feature>
<dbReference type="CDD" id="cd21553">
    <property type="entry name" value="VEFS-box_EMF2-like"/>
    <property type="match status" value="1"/>
</dbReference>
<evidence type="ECO:0000256" key="1">
    <source>
        <dbReference type="ARBA" id="ARBA00007416"/>
    </source>
</evidence>
<proteinExistence type="inferred from homology"/>
<keyword evidence="6" id="KW-0804">Transcription</keyword>
<dbReference type="GO" id="GO:0005634">
    <property type="term" value="C:nucleus"/>
    <property type="evidence" value="ECO:0007669"/>
    <property type="project" value="UniProtKB-ARBA"/>
</dbReference>
<dbReference type="InterPro" id="IPR019135">
    <property type="entry name" value="Polycomb_protein_VEFS-Box"/>
</dbReference>